<dbReference type="PANTHER" id="PTHR19384">
    <property type="entry name" value="NITRIC OXIDE SYNTHASE-RELATED"/>
    <property type="match status" value="1"/>
</dbReference>
<dbReference type="Gene3D" id="1.10.630.10">
    <property type="entry name" value="Cytochrome P450"/>
    <property type="match status" value="1"/>
</dbReference>
<dbReference type="FunFam" id="3.40.50.80:FF:000001">
    <property type="entry name" value="NADPH--cytochrome P450 reductase 1"/>
    <property type="match status" value="1"/>
</dbReference>
<dbReference type="PROSITE" id="PS50902">
    <property type="entry name" value="FLAVODOXIN_LIKE"/>
    <property type="match status" value="1"/>
</dbReference>
<dbReference type="GO" id="GO:0016705">
    <property type="term" value="F:oxidoreductase activity, acting on paired donors, with incorporation or reduction of molecular oxygen"/>
    <property type="evidence" value="ECO:0007669"/>
    <property type="project" value="InterPro"/>
</dbReference>
<name>A0A2P6N9S3_9EUKA</name>
<keyword evidence="6 12" id="KW-0479">Metal-binding</keyword>
<proteinExistence type="inferred from homology"/>
<dbReference type="Pfam" id="PF00667">
    <property type="entry name" value="FAD_binding_1"/>
    <property type="match status" value="1"/>
</dbReference>
<keyword evidence="9" id="KW-0560">Oxidoreductase</keyword>
<dbReference type="EMBL" id="MDYQ01000140">
    <property type="protein sequence ID" value="PRP80708.1"/>
    <property type="molecule type" value="Genomic_DNA"/>
</dbReference>
<evidence type="ECO:0000256" key="8">
    <source>
        <dbReference type="ARBA" id="ARBA00022857"/>
    </source>
</evidence>
<evidence type="ECO:0000256" key="12">
    <source>
        <dbReference type="PIRSR" id="PIRSR602403-1"/>
    </source>
</evidence>
<comment type="caution">
    <text evidence="15">The sequence shown here is derived from an EMBL/GenBank/DDBJ whole genome shotgun (WGS) entry which is preliminary data.</text>
</comment>
<dbReference type="SUPFAM" id="SSF52218">
    <property type="entry name" value="Flavoproteins"/>
    <property type="match status" value="1"/>
</dbReference>
<dbReference type="Gene3D" id="2.40.30.10">
    <property type="entry name" value="Translation factors"/>
    <property type="match status" value="1"/>
</dbReference>
<keyword evidence="8" id="KW-0521">NADP</keyword>
<keyword evidence="5" id="KW-0288">FMN</keyword>
<keyword evidence="4" id="KW-0285">Flavoprotein</keyword>
<dbReference type="InterPro" id="IPR008254">
    <property type="entry name" value="Flavodoxin/NO_synth"/>
</dbReference>
<reference evidence="15 16" key="1">
    <citation type="journal article" date="2018" name="Genome Biol. Evol.">
        <title>Multiple Roots of Fruiting Body Formation in Amoebozoa.</title>
        <authorList>
            <person name="Hillmann F."/>
            <person name="Forbes G."/>
            <person name="Novohradska S."/>
            <person name="Ferling I."/>
            <person name="Riege K."/>
            <person name="Groth M."/>
            <person name="Westermann M."/>
            <person name="Marz M."/>
            <person name="Spaller T."/>
            <person name="Winckler T."/>
            <person name="Schaap P."/>
            <person name="Glockner G."/>
        </authorList>
    </citation>
    <scope>NUCLEOTIDE SEQUENCE [LARGE SCALE GENOMIC DNA]</scope>
    <source>
        <strain evidence="15 16">Jena</strain>
    </source>
</reference>
<dbReference type="AlphaFoldDB" id="A0A2P6N9S3"/>
<evidence type="ECO:0000256" key="10">
    <source>
        <dbReference type="ARBA" id="ARBA00023004"/>
    </source>
</evidence>
<dbReference type="Pfam" id="PF00067">
    <property type="entry name" value="p450"/>
    <property type="match status" value="1"/>
</dbReference>
<organism evidence="15 16">
    <name type="scientific">Planoprotostelium fungivorum</name>
    <dbReference type="NCBI Taxonomy" id="1890364"/>
    <lineage>
        <taxon>Eukaryota</taxon>
        <taxon>Amoebozoa</taxon>
        <taxon>Evosea</taxon>
        <taxon>Variosea</taxon>
        <taxon>Cavosteliida</taxon>
        <taxon>Cavosteliaceae</taxon>
        <taxon>Planoprotostelium</taxon>
    </lineage>
</organism>
<dbReference type="GO" id="GO:0050660">
    <property type="term" value="F:flavin adenine dinucleotide binding"/>
    <property type="evidence" value="ECO:0007669"/>
    <property type="project" value="TreeGrafter"/>
</dbReference>
<evidence type="ECO:0000256" key="3">
    <source>
        <dbReference type="ARBA" id="ARBA00010018"/>
    </source>
</evidence>
<dbReference type="STRING" id="1890364.A0A2P6N9S3"/>
<dbReference type="SUPFAM" id="SSF48264">
    <property type="entry name" value="Cytochrome P450"/>
    <property type="match status" value="1"/>
</dbReference>
<feature type="binding site" description="axial binding residue" evidence="12">
    <location>
        <position position="500"/>
    </location>
    <ligand>
        <name>heme</name>
        <dbReference type="ChEBI" id="CHEBI:30413"/>
    </ligand>
    <ligandPart>
        <name>Fe</name>
        <dbReference type="ChEBI" id="CHEBI:18248"/>
    </ligandPart>
</feature>
<dbReference type="Proteomes" id="UP000241769">
    <property type="component" value="Unassembled WGS sequence"/>
</dbReference>
<dbReference type="PANTHER" id="PTHR19384:SF17">
    <property type="entry name" value="NADPH--CYTOCHROME P450 REDUCTASE"/>
    <property type="match status" value="1"/>
</dbReference>
<dbReference type="InterPro" id="IPR002403">
    <property type="entry name" value="Cyt_P450_E_grp-IV"/>
</dbReference>
<evidence type="ECO:0000256" key="5">
    <source>
        <dbReference type="ARBA" id="ARBA00022643"/>
    </source>
</evidence>
<dbReference type="InterPro" id="IPR001128">
    <property type="entry name" value="Cyt_P450"/>
</dbReference>
<dbReference type="InParanoid" id="A0A2P6N9S3"/>
<dbReference type="EC" id="1.6.2.4" evidence="11"/>
<dbReference type="Gene3D" id="1.20.990.10">
    <property type="entry name" value="NADPH-cytochrome p450 Reductase, Chain A, domain 3"/>
    <property type="match status" value="1"/>
</dbReference>
<comment type="cofactor">
    <cofactor evidence="12">
        <name>heme</name>
        <dbReference type="ChEBI" id="CHEBI:30413"/>
    </cofactor>
</comment>
<dbReference type="Pfam" id="PF00175">
    <property type="entry name" value="NAD_binding_1"/>
    <property type="match status" value="1"/>
</dbReference>
<keyword evidence="10 12" id="KW-0408">Iron</keyword>
<keyword evidence="12" id="KW-0349">Heme</keyword>
<dbReference type="InterPro" id="IPR001433">
    <property type="entry name" value="OxRdtase_FAD/NAD-bd"/>
</dbReference>
<evidence type="ECO:0000256" key="11">
    <source>
        <dbReference type="ARBA" id="ARBA00023797"/>
    </source>
</evidence>
<sequence length="1193" mass="136958">MASSRQFHHSQAIRKKNQDIFEIQHLVFDALLTNIPVKAHSRSSPNPSPIRQDPGITPNSFVYSFPLYFLRSTMDVAILDPYIPAETYLRVIRSEDIPNVCNSNKPEWYIEETSGPPYTLFVDNLPDLMPDFWVAARRLQKQYGPLVRLKFLGKKVYLLSDPELIAILLKERDKCLPKQELASEGIFLADGDTWTFPRRILQSIFTGKAVATFVPMFHRLGLEFIEEIEKEYNENHVVKLIRLSERCMLEAICEVCLGLLKGHQRLKHDFNETFEWLSDEGIKRQTRLSLLNKLPMARNIKFFKMLENMDRILDEIMSRPLTDDRNDLLALMARATDPETGRKLTDREVKDQIITILVAGHKTSALLQSWAIFEVSQDPHVEKRLKQEIKDVLKLDGVTLKYPDFNQLKDLKYMDLVLKETLRMHPPAQSAVRGLHEKTVINDEWMFDPCNIFISVYDTHRNPKYWPDPDKFDPDRFLPENVAKHHPAQYIPFGGHHRTCLGNVFALTEVKVNLCLLYQTHDARTSSSHPVIEGNDLLFPPTDLPMKFIKRKTLLGRKKKEGEPETPVMSSPFMKVEREEAEERVYTNRRRTASQTKRLMSMKEEMKMGIFHILYGSNTGTCKDFAYSTARKASELNVQYSVSTLDEYYEKYLESGKEVQENHTMLIITSTWNGHPPDNAKKFRNWMVECQRSHKTDAAKHMNFCVFGVGNSQWNITFLAFPKFVEDTLPLLGATKLSSYEPGDEDEDLQTKFEALQDILWYFFAIELGLSPGIDHKTLVKPAGSHLEFVVVEHEKEEEERGGEFVVTQVKELQADESSRSTVHIEMKVPEGIRYEAGDHLEITAWNHPDLVEEMCTALGYPSDTWLTAVSKSNLPVPSWCPQGPIQLRRILARELDINGIVTRPVIQAITQSLTDDHPYKTKLEGYGGKTQEALDAYERDIVKNGINVVELLSGLPDVRVPLNVLLGVLPTLKKRSYSISSSPKRESGKLTLSVGQVFFKTATGREHSGVASVYLGRLKEGGRIDAHVVTSPMRYPTHHMTPIICVCNGTGLAPFRGFLQEREHLKQLHGEVGPFHLFFGCRSKKEDFIYEGELVDYEERGLLTLHVAFSRDQDEKIYVQHKMREREELIADVLLNRDGRFYVCGDARTMARDVQEELRRIMAKFSGITAEEAKTKFVHMIQEERVVLDVWG</sequence>
<dbReference type="InterPro" id="IPR039261">
    <property type="entry name" value="FNR_nucleotide-bd"/>
</dbReference>
<dbReference type="Gene3D" id="3.40.50.80">
    <property type="entry name" value="Nucleotide-binding domain of ferredoxin-NADP reductase (FNR) module"/>
    <property type="match status" value="1"/>
</dbReference>
<dbReference type="PROSITE" id="PS51384">
    <property type="entry name" value="FAD_FR"/>
    <property type="match status" value="1"/>
</dbReference>
<dbReference type="InterPro" id="IPR029039">
    <property type="entry name" value="Flavoprotein-like_sf"/>
</dbReference>
<protein>
    <recommendedName>
        <fullName evidence="11">NADPH--hemoprotein reductase</fullName>
        <ecNumber evidence="11">1.6.2.4</ecNumber>
    </recommendedName>
</protein>
<evidence type="ECO:0000313" key="16">
    <source>
        <dbReference type="Proteomes" id="UP000241769"/>
    </source>
</evidence>
<dbReference type="InterPro" id="IPR023173">
    <property type="entry name" value="NADPH_Cyt_P450_Rdtase_alpha"/>
</dbReference>
<gene>
    <name evidence="15" type="ORF">PROFUN_11581</name>
</gene>
<dbReference type="InterPro" id="IPR036396">
    <property type="entry name" value="Cyt_P450_sf"/>
</dbReference>
<dbReference type="InterPro" id="IPR003097">
    <property type="entry name" value="CysJ-like_FAD-binding"/>
</dbReference>
<dbReference type="SUPFAM" id="SSF63380">
    <property type="entry name" value="Riboflavin synthase domain-like"/>
    <property type="match status" value="1"/>
</dbReference>
<dbReference type="InterPro" id="IPR017938">
    <property type="entry name" value="Riboflavin_synthase-like_b-brl"/>
</dbReference>
<accession>A0A2P6N9S3</accession>
<comment type="cofactor">
    <cofactor evidence="2">
        <name>FAD</name>
        <dbReference type="ChEBI" id="CHEBI:57692"/>
    </cofactor>
</comment>
<dbReference type="InterPro" id="IPR017927">
    <property type="entry name" value="FAD-bd_FR_type"/>
</dbReference>
<dbReference type="GO" id="GO:0005506">
    <property type="term" value="F:iron ion binding"/>
    <property type="evidence" value="ECO:0007669"/>
    <property type="project" value="InterPro"/>
</dbReference>
<dbReference type="SUPFAM" id="SSF52343">
    <property type="entry name" value="Ferredoxin reductase-like, C-terminal NADP-linked domain"/>
    <property type="match status" value="1"/>
</dbReference>
<evidence type="ECO:0000256" key="1">
    <source>
        <dbReference type="ARBA" id="ARBA00001917"/>
    </source>
</evidence>
<comment type="cofactor">
    <cofactor evidence="1">
        <name>FMN</name>
        <dbReference type="ChEBI" id="CHEBI:58210"/>
    </cofactor>
</comment>
<evidence type="ECO:0000259" key="13">
    <source>
        <dbReference type="PROSITE" id="PS50902"/>
    </source>
</evidence>
<comment type="similarity">
    <text evidence="3">In the N-terminal section; belongs to the cytochrome P450 family.</text>
</comment>
<dbReference type="GO" id="GO:0020037">
    <property type="term" value="F:heme binding"/>
    <property type="evidence" value="ECO:0007669"/>
    <property type="project" value="InterPro"/>
</dbReference>
<feature type="domain" description="Flavodoxin-like" evidence="13">
    <location>
        <begin position="611"/>
        <end position="761"/>
    </location>
</feature>
<evidence type="ECO:0000256" key="2">
    <source>
        <dbReference type="ARBA" id="ARBA00001974"/>
    </source>
</evidence>
<evidence type="ECO:0000256" key="6">
    <source>
        <dbReference type="ARBA" id="ARBA00022723"/>
    </source>
</evidence>
<dbReference type="GO" id="GO:0003958">
    <property type="term" value="F:NADPH-hemoprotein reductase activity"/>
    <property type="evidence" value="ECO:0007669"/>
    <property type="project" value="UniProtKB-EC"/>
</dbReference>
<evidence type="ECO:0000256" key="9">
    <source>
        <dbReference type="ARBA" id="ARBA00023002"/>
    </source>
</evidence>
<dbReference type="PRINTS" id="PR00465">
    <property type="entry name" value="EP450IV"/>
</dbReference>
<dbReference type="OrthoDB" id="1470350at2759"/>
<evidence type="ECO:0000259" key="14">
    <source>
        <dbReference type="PROSITE" id="PS51384"/>
    </source>
</evidence>
<dbReference type="GO" id="GO:0004497">
    <property type="term" value="F:monooxygenase activity"/>
    <property type="evidence" value="ECO:0007669"/>
    <property type="project" value="InterPro"/>
</dbReference>
<keyword evidence="7" id="KW-0274">FAD</keyword>
<evidence type="ECO:0000256" key="4">
    <source>
        <dbReference type="ARBA" id="ARBA00022630"/>
    </source>
</evidence>
<feature type="domain" description="FAD-binding FR-type" evidence="14">
    <location>
        <begin position="800"/>
        <end position="1044"/>
    </location>
</feature>
<dbReference type="PRINTS" id="PR00385">
    <property type="entry name" value="P450"/>
</dbReference>
<dbReference type="GO" id="GO:0005829">
    <property type="term" value="C:cytosol"/>
    <property type="evidence" value="ECO:0007669"/>
    <property type="project" value="TreeGrafter"/>
</dbReference>
<evidence type="ECO:0000256" key="7">
    <source>
        <dbReference type="ARBA" id="ARBA00022827"/>
    </source>
</evidence>
<dbReference type="Gene3D" id="3.40.50.360">
    <property type="match status" value="1"/>
</dbReference>
<keyword evidence="16" id="KW-1185">Reference proteome</keyword>
<dbReference type="Pfam" id="PF00258">
    <property type="entry name" value="Flavodoxin_1"/>
    <property type="match status" value="1"/>
</dbReference>
<dbReference type="GO" id="GO:0010181">
    <property type="term" value="F:FMN binding"/>
    <property type="evidence" value="ECO:0007669"/>
    <property type="project" value="InterPro"/>
</dbReference>
<evidence type="ECO:0000313" key="15">
    <source>
        <dbReference type="EMBL" id="PRP80708.1"/>
    </source>
</evidence>